<dbReference type="InParanoid" id="A0A674ITV6"/>
<evidence type="ECO:0000256" key="1">
    <source>
        <dbReference type="ARBA" id="ARBA00022723"/>
    </source>
</evidence>
<name>A0A674ITV6_9SAUR</name>
<dbReference type="InterPro" id="IPR050230">
    <property type="entry name" value="CALM/Myosin/TropC-like"/>
</dbReference>
<evidence type="ECO:0000259" key="4">
    <source>
        <dbReference type="PROSITE" id="PS50222"/>
    </source>
</evidence>
<dbReference type="Proteomes" id="UP000472274">
    <property type="component" value="Unplaced"/>
</dbReference>
<keyword evidence="1" id="KW-0479">Metal-binding</keyword>
<dbReference type="Pfam" id="PF13405">
    <property type="entry name" value="EF-hand_6"/>
    <property type="match status" value="1"/>
</dbReference>
<dbReference type="Ensembl" id="ENSTMTT00000011214.1">
    <property type="protein sequence ID" value="ENSTMTP00000010849.1"/>
    <property type="gene ID" value="ENSTMTG00000007828.1"/>
</dbReference>
<dbReference type="GO" id="GO:0016460">
    <property type="term" value="C:myosin II complex"/>
    <property type="evidence" value="ECO:0007669"/>
    <property type="project" value="TreeGrafter"/>
</dbReference>
<gene>
    <name evidence="5" type="primary">LOC112104624</name>
</gene>
<proteinExistence type="predicted"/>
<dbReference type="Pfam" id="PF13499">
    <property type="entry name" value="EF-hand_7"/>
    <property type="match status" value="1"/>
</dbReference>
<dbReference type="GO" id="GO:0005509">
    <property type="term" value="F:calcium ion binding"/>
    <property type="evidence" value="ECO:0007669"/>
    <property type="project" value="InterPro"/>
</dbReference>
<reference evidence="5" key="2">
    <citation type="submission" date="2025-09" db="UniProtKB">
        <authorList>
            <consortium name="Ensembl"/>
        </authorList>
    </citation>
    <scope>IDENTIFICATION</scope>
</reference>
<dbReference type="InterPro" id="IPR018247">
    <property type="entry name" value="EF_Hand_1_Ca_BS"/>
</dbReference>
<dbReference type="AlphaFoldDB" id="A0A674ITV6"/>
<dbReference type="CDD" id="cd00051">
    <property type="entry name" value="EFh"/>
    <property type="match status" value="2"/>
</dbReference>
<sequence length="211" mass="23209">KVSLRLGSKPCHFAASSPKKVMEGAVTRKKKVAPKLVLTEEQKQQLREAFDLLDTDGTGTVDVKDLKVSIRALGYEPKKEEMKKIVSEVDKEGSGKINFDSFLYAMTQKMSEPESREDILKAFKLFDDNGTGKISFQNLKRVAGEIGENLTDEELQPMEAVGVVLAGRSSSARRPLSHPPPGLWGHAGRFREWRGAAAGREPALAAALLHH</sequence>
<feature type="domain" description="EF-hand" evidence="4">
    <location>
        <begin position="41"/>
        <end position="76"/>
    </location>
</feature>
<dbReference type="PANTHER" id="PTHR23048:SF59">
    <property type="entry name" value="EF-HAND SUPERFAMILY PROTEIN"/>
    <property type="match status" value="1"/>
</dbReference>
<dbReference type="GeneTree" id="ENSGT00940000157209"/>
<dbReference type="SMART" id="SM00054">
    <property type="entry name" value="EFh"/>
    <property type="match status" value="3"/>
</dbReference>
<organism evidence="5 6">
    <name type="scientific">Terrapene triunguis</name>
    <name type="common">Three-toed box turtle</name>
    <dbReference type="NCBI Taxonomy" id="2587831"/>
    <lineage>
        <taxon>Eukaryota</taxon>
        <taxon>Metazoa</taxon>
        <taxon>Chordata</taxon>
        <taxon>Craniata</taxon>
        <taxon>Vertebrata</taxon>
        <taxon>Euteleostomi</taxon>
        <taxon>Archelosauria</taxon>
        <taxon>Testudinata</taxon>
        <taxon>Testudines</taxon>
        <taxon>Cryptodira</taxon>
        <taxon>Durocryptodira</taxon>
        <taxon>Testudinoidea</taxon>
        <taxon>Emydidae</taxon>
        <taxon>Terrapene</taxon>
    </lineage>
</organism>
<dbReference type="PROSITE" id="PS00018">
    <property type="entry name" value="EF_HAND_1"/>
    <property type="match status" value="1"/>
</dbReference>
<dbReference type="InterPro" id="IPR002048">
    <property type="entry name" value="EF_hand_dom"/>
</dbReference>
<evidence type="ECO:0000313" key="6">
    <source>
        <dbReference type="Proteomes" id="UP000472274"/>
    </source>
</evidence>
<dbReference type="PROSITE" id="PS50222">
    <property type="entry name" value="EF_HAND_2"/>
    <property type="match status" value="3"/>
</dbReference>
<keyword evidence="3" id="KW-0106">Calcium</keyword>
<accession>A0A674ITV6</accession>
<feature type="domain" description="EF-hand" evidence="4">
    <location>
        <begin position="114"/>
        <end position="149"/>
    </location>
</feature>
<reference evidence="5" key="1">
    <citation type="submission" date="2025-08" db="UniProtKB">
        <authorList>
            <consortium name="Ensembl"/>
        </authorList>
    </citation>
    <scope>IDENTIFICATION</scope>
</reference>
<dbReference type="FunFam" id="1.10.238.10:FF:000070">
    <property type="entry name" value="Centrin-1"/>
    <property type="match status" value="1"/>
</dbReference>
<dbReference type="FunFam" id="1.10.238.10:FF:000062">
    <property type="entry name" value="Centrin 2"/>
    <property type="match status" value="1"/>
</dbReference>
<dbReference type="PANTHER" id="PTHR23048">
    <property type="entry name" value="MYOSIN LIGHT CHAIN 1, 3"/>
    <property type="match status" value="1"/>
</dbReference>
<dbReference type="InterPro" id="IPR011992">
    <property type="entry name" value="EF-hand-dom_pair"/>
</dbReference>
<evidence type="ECO:0000313" key="5">
    <source>
        <dbReference type="Ensembl" id="ENSTMTP00000010849.1"/>
    </source>
</evidence>
<evidence type="ECO:0000256" key="2">
    <source>
        <dbReference type="ARBA" id="ARBA00022737"/>
    </source>
</evidence>
<keyword evidence="2" id="KW-0677">Repeat</keyword>
<feature type="domain" description="EF-hand" evidence="4">
    <location>
        <begin position="77"/>
        <end position="112"/>
    </location>
</feature>
<keyword evidence="6" id="KW-1185">Reference proteome</keyword>
<evidence type="ECO:0000256" key="3">
    <source>
        <dbReference type="ARBA" id="ARBA00022837"/>
    </source>
</evidence>
<dbReference type="Gene3D" id="1.10.238.10">
    <property type="entry name" value="EF-hand"/>
    <property type="match status" value="2"/>
</dbReference>
<protein>
    <recommendedName>
        <fullName evidence="4">EF-hand domain-containing protein</fullName>
    </recommendedName>
</protein>
<dbReference type="SUPFAM" id="SSF47473">
    <property type="entry name" value="EF-hand"/>
    <property type="match status" value="1"/>
</dbReference>